<dbReference type="AlphaFoldDB" id="A0A4S8MNG9"/>
<name>A0A4S8MNG9_DENBC</name>
<evidence type="ECO:0000313" key="1">
    <source>
        <dbReference type="EMBL" id="THV04271.1"/>
    </source>
</evidence>
<organism evidence="1 2">
    <name type="scientific">Dendrothele bispora (strain CBS 962.96)</name>
    <dbReference type="NCBI Taxonomy" id="1314807"/>
    <lineage>
        <taxon>Eukaryota</taxon>
        <taxon>Fungi</taxon>
        <taxon>Dikarya</taxon>
        <taxon>Basidiomycota</taxon>
        <taxon>Agaricomycotina</taxon>
        <taxon>Agaricomycetes</taxon>
        <taxon>Agaricomycetidae</taxon>
        <taxon>Agaricales</taxon>
        <taxon>Agaricales incertae sedis</taxon>
        <taxon>Dendrothele</taxon>
    </lineage>
</organism>
<feature type="non-terminal residue" evidence="1">
    <location>
        <position position="1"/>
    </location>
</feature>
<proteinExistence type="predicted"/>
<dbReference type="Proteomes" id="UP000297245">
    <property type="component" value="Unassembled WGS sequence"/>
</dbReference>
<dbReference type="OrthoDB" id="2408877at2759"/>
<sequence>FNFLLTPIEHHPIFYNDSNHPQSPVELQLAALVTLYCLGYFWNAASIPVVAHTAGCCGGSVKLFTECCFTAIESLHDIFVQKLTPEEK</sequence>
<feature type="non-terminal residue" evidence="1">
    <location>
        <position position="88"/>
    </location>
</feature>
<accession>A0A4S8MNG9</accession>
<keyword evidence="2" id="KW-1185">Reference proteome</keyword>
<protein>
    <submittedName>
        <fullName evidence="1">Uncharacterized protein</fullName>
    </submittedName>
</protein>
<reference evidence="1 2" key="1">
    <citation type="journal article" date="2019" name="Nat. Ecol. Evol.">
        <title>Megaphylogeny resolves global patterns of mushroom evolution.</title>
        <authorList>
            <person name="Varga T."/>
            <person name="Krizsan K."/>
            <person name="Foldi C."/>
            <person name="Dima B."/>
            <person name="Sanchez-Garcia M."/>
            <person name="Sanchez-Ramirez S."/>
            <person name="Szollosi G.J."/>
            <person name="Szarkandi J.G."/>
            <person name="Papp V."/>
            <person name="Albert L."/>
            <person name="Andreopoulos W."/>
            <person name="Angelini C."/>
            <person name="Antonin V."/>
            <person name="Barry K.W."/>
            <person name="Bougher N.L."/>
            <person name="Buchanan P."/>
            <person name="Buyck B."/>
            <person name="Bense V."/>
            <person name="Catcheside P."/>
            <person name="Chovatia M."/>
            <person name="Cooper J."/>
            <person name="Damon W."/>
            <person name="Desjardin D."/>
            <person name="Finy P."/>
            <person name="Geml J."/>
            <person name="Haridas S."/>
            <person name="Hughes K."/>
            <person name="Justo A."/>
            <person name="Karasinski D."/>
            <person name="Kautmanova I."/>
            <person name="Kiss B."/>
            <person name="Kocsube S."/>
            <person name="Kotiranta H."/>
            <person name="LaButti K.M."/>
            <person name="Lechner B.E."/>
            <person name="Liimatainen K."/>
            <person name="Lipzen A."/>
            <person name="Lukacs Z."/>
            <person name="Mihaltcheva S."/>
            <person name="Morgado L.N."/>
            <person name="Niskanen T."/>
            <person name="Noordeloos M.E."/>
            <person name="Ohm R.A."/>
            <person name="Ortiz-Santana B."/>
            <person name="Ovrebo C."/>
            <person name="Racz N."/>
            <person name="Riley R."/>
            <person name="Savchenko A."/>
            <person name="Shiryaev A."/>
            <person name="Soop K."/>
            <person name="Spirin V."/>
            <person name="Szebenyi C."/>
            <person name="Tomsovsky M."/>
            <person name="Tulloss R.E."/>
            <person name="Uehling J."/>
            <person name="Grigoriev I.V."/>
            <person name="Vagvolgyi C."/>
            <person name="Papp T."/>
            <person name="Martin F.M."/>
            <person name="Miettinen O."/>
            <person name="Hibbett D.S."/>
            <person name="Nagy L.G."/>
        </authorList>
    </citation>
    <scope>NUCLEOTIDE SEQUENCE [LARGE SCALE GENOMIC DNA]</scope>
    <source>
        <strain evidence="1 2">CBS 962.96</strain>
    </source>
</reference>
<dbReference type="EMBL" id="ML179058">
    <property type="protein sequence ID" value="THV04271.1"/>
    <property type="molecule type" value="Genomic_DNA"/>
</dbReference>
<gene>
    <name evidence="1" type="ORF">K435DRAFT_606880</name>
</gene>
<evidence type="ECO:0000313" key="2">
    <source>
        <dbReference type="Proteomes" id="UP000297245"/>
    </source>
</evidence>